<evidence type="ECO:0000259" key="1">
    <source>
        <dbReference type="PROSITE" id="PS50191"/>
    </source>
</evidence>
<protein>
    <submittedName>
        <fullName evidence="2">Retinal-binding protein</fullName>
    </submittedName>
</protein>
<dbReference type="Gene3D" id="3.40.525.10">
    <property type="entry name" value="CRAL-TRIO lipid binding domain"/>
    <property type="match status" value="1"/>
</dbReference>
<dbReference type="PANTHER" id="PTHR23324">
    <property type="entry name" value="SEC14 RELATED PROTEIN"/>
    <property type="match status" value="1"/>
</dbReference>
<accession>A0A226F5P6</accession>
<feature type="domain" description="CRAL-TRIO" evidence="1">
    <location>
        <begin position="8"/>
        <end position="180"/>
    </location>
</feature>
<sequence length="207" mass="23953">MQNILKENFSDLEKDFPYTIQGKDKEGRPLLLMDFGKWDINKAAQKGELDRVLRYFDRMMEEAEMEVAKMQSSGKNVTQWTWLVNQERTAHVNLPSARFYWYTANVLEQNHPAMASKLFLLNSPPVFNVVMKSVRPIMPSFSNDIFRMYGDESEWKNQVLDLVDASQLPPSYGGVKGLSKNNAKNNLLVGTFQKEDDGSWWWAKIFG</sequence>
<comment type="caution">
    <text evidence="2">The sequence shown here is derived from an EMBL/GenBank/DDBJ whole genome shotgun (WGS) entry which is preliminary data.</text>
</comment>
<organism evidence="2 3">
    <name type="scientific">Folsomia candida</name>
    <name type="common">Springtail</name>
    <dbReference type="NCBI Taxonomy" id="158441"/>
    <lineage>
        <taxon>Eukaryota</taxon>
        <taxon>Metazoa</taxon>
        <taxon>Ecdysozoa</taxon>
        <taxon>Arthropoda</taxon>
        <taxon>Hexapoda</taxon>
        <taxon>Collembola</taxon>
        <taxon>Entomobryomorpha</taxon>
        <taxon>Isotomoidea</taxon>
        <taxon>Isotomidae</taxon>
        <taxon>Proisotominae</taxon>
        <taxon>Folsomia</taxon>
    </lineage>
</organism>
<keyword evidence="3" id="KW-1185">Reference proteome</keyword>
<dbReference type="EMBL" id="LNIX01000001">
    <property type="protein sequence ID" value="OXA64754.1"/>
    <property type="molecule type" value="Genomic_DNA"/>
</dbReference>
<proteinExistence type="predicted"/>
<dbReference type="Pfam" id="PF00650">
    <property type="entry name" value="CRAL_TRIO"/>
    <property type="match status" value="1"/>
</dbReference>
<dbReference type="PROSITE" id="PS50191">
    <property type="entry name" value="CRAL_TRIO"/>
    <property type="match status" value="1"/>
</dbReference>
<gene>
    <name evidence="2" type="ORF">Fcan01_01609</name>
</gene>
<dbReference type="SMART" id="SM00516">
    <property type="entry name" value="SEC14"/>
    <property type="match status" value="1"/>
</dbReference>
<dbReference type="InterPro" id="IPR051064">
    <property type="entry name" value="SEC14/CRAL-TRIO_domain"/>
</dbReference>
<dbReference type="CDD" id="cd00170">
    <property type="entry name" value="SEC14"/>
    <property type="match status" value="1"/>
</dbReference>
<dbReference type="InterPro" id="IPR036865">
    <property type="entry name" value="CRAL-TRIO_dom_sf"/>
</dbReference>
<name>A0A226F5P6_FOLCA</name>
<dbReference type="Proteomes" id="UP000198287">
    <property type="component" value="Unassembled WGS sequence"/>
</dbReference>
<dbReference type="GO" id="GO:0005737">
    <property type="term" value="C:cytoplasm"/>
    <property type="evidence" value="ECO:0007669"/>
    <property type="project" value="TreeGrafter"/>
</dbReference>
<reference evidence="2 3" key="1">
    <citation type="submission" date="2015-12" db="EMBL/GenBank/DDBJ databases">
        <title>The genome of Folsomia candida.</title>
        <authorList>
            <person name="Faddeeva A."/>
            <person name="Derks M.F."/>
            <person name="Anvar Y."/>
            <person name="Smit S."/>
            <person name="Van Straalen N."/>
            <person name="Roelofs D."/>
        </authorList>
    </citation>
    <scope>NUCLEOTIDE SEQUENCE [LARGE SCALE GENOMIC DNA]</scope>
    <source>
        <strain evidence="2 3">VU population</strain>
        <tissue evidence="2">Whole body</tissue>
    </source>
</reference>
<evidence type="ECO:0000313" key="2">
    <source>
        <dbReference type="EMBL" id="OXA64754.1"/>
    </source>
</evidence>
<evidence type="ECO:0000313" key="3">
    <source>
        <dbReference type="Proteomes" id="UP000198287"/>
    </source>
</evidence>
<dbReference type="PANTHER" id="PTHR23324:SF83">
    <property type="entry name" value="SEC14-LIKE PROTEIN 2"/>
    <property type="match status" value="1"/>
</dbReference>
<dbReference type="AlphaFoldDB" id="A0A226F5P6"/>
<dbReference type="InterPro" id="IPR001251">
    <property type="entry name" value="CRAL-TRIO_dom"/>
</dbReference>
<dbReference type="SUPFAM" id="SSF52087">
    <property type="entry name" value="CRAL/TRIO domain"/>
    <property type="match status" value="1"/>
</dbReference>
<dbReference type="OrthoDB" id="1434354at2759"/>